<evidence type="ECO:0000256" key="1">
    <source>
        <dbReference type="SAM" id="Phobius"/>
    </source>
</evidence>
<dbReference type="RefSeq" id="WP_073317792.1">
    <property type="nucleotide sequence ID" value="NZ_FQYP01000007.1"/>
</dbReference>
<keyword evidence="1" id="KW-0812">Transmembrane</keyword>
<keyword evidence="1" id="KW-0472">Membrane</keyword>
<keyword evidence="3" id="KW-1185">Reference proteome</keyword>
<dbReference type="STRING" id="570521.SAMN04488508_10744"/>
<organism evidence="2 3">
    <name type="scientific">Aquimarina spongiae</name>
    <dbReference type="NCBI Taxonomy" id="570521"/>
    <lineage>
        <taxon>Bacteria</taxon>
        <taxon>Pseudomonadati</taxon>
        <taxon>Bacteroidota</taxon>
        <taxon>Flavobacteriia</taxon>
        <taxon>Flavobacteriales</taxon>
        <taxon>Flavobacteriaceae</taxon>
        <taxon>Aquimarina</taxon>
    </lineage>
</organism>
<feature type="transmembrane region" description="Helical" evidence="1">
    <location>
        <begin position="12"/>
        <end position="31"/>
    </location>
</feature>
<dbReference type="EMBL" id="FQYP01000007">
    <property type="protein sequence ID" value="SHJ28104.1"/>
    <property type="molecule type" value="Genomic_DNA"/>
</dbReference>
<proteinExistence type="predicted"/>
<name>A0A1M6I1I6_9FLAO</name>
<gene>
    <name evidence="2" type="ORF">SAMN04488508_10744</name>
</gene>
<accession>A0A1M6I1I6</accession>
<sequence>MNKTLKSILKYLVEIVIVAFGVFLGVNYSNINADNKTKKEKERSLNLIIKELEFNQQLLEDHIAYHAKIKVEMDSIVPSLSEKEMYSDFTESTFKHMEIKGWTGFNFARLQKTAFESTKTSGLIKEFDIELTQKLSDIYYFQDTYLGFANSILNKAIGINSSMKIADMIGAIRLMTSDLLGLERELSTKLEKAITELKTSHSGEDQ</sequence>
<reference evidence="3" key="1">
    <citation type="submission" date="2016-11" db="EMBL/GenBank/DDBJ databases">
        <authorList>
            <person name="Varghese N."/>
            <person name="Submissions S."/>
        </authorList>
    </citation>
    <scope>NUCLEOTIDE SEQUENCE [LARGE SCALE GENOMIC DNA]</scope>
    <source>
        <strain evidence="3">DSM 22623</strain>
    </source>
</reference>
<dbReference type="AlphaFoldDB" id="A0A1M6I1I6"/>
<protein>
    <submittedName>
        <fullName evidence="2">Uncharacterized protein</fullName>
    </submittedName>
</protein>
<evidence type="ECO:0000313" key="3">
    <source>
        <dbReference type="Proteomes" id="UP000184432"/>
    </source>
</evidence>
<evidence type="ECO:0000313" key="2">
    <source>
        <dbReference type="EMBL" id="SHJ28104.1"/>
    </source>
</evidence>
<dbReference type="OrthoDB" id="1159788at2"/>
<dbReference type="Proteomes" id="UP000184432">
    <property type="component" value="Unassembled WGS sequence"/>
</dbReference>
<keyword evidence="1" id="KW-1133">Transmembrane helix</keyword>